<organism evidence="7">
    <name type="scientific">Meteorus pulchricornis</name>
    <dbReference type="NCBI Taxonomy" id="51522"/>
    <lineage>
        <taxon>Eukaryota</taxon>
        <taxon>Metazoa</taxon>
        <taxon>Ecdysozoa</taxon>
        <taxon>Arthropoda</taxon>
        <taxon>Hexapoda</taxon>
        <taxon>Insecta</taxon>
        <taxon>Pterygota</taxon>
        <taxon>Neoptera</taxon>
        <taxon>Endopterygota</taxon>
        <taxon>Hymenoptera</taxon>
        <taxon>Apocrita</taxon>
        <taxon>Ichneumonoidea</taxon>
        <taxon>Braconidae</taxon>
        <taxon>Meteorinae</taxon>
        <taxon>Meteorus</taxon>
    </lineage>
</organism>
<sequence>MFENWQPKNAFDAILPIRCVTWFFGLGIIYYPLKNPRIELSIVYTILVTVGYIVSLYYISPVFVILGFVSIQLTLLWVILCVNLIIYLSSVILLWYWRNQSKLIELRVKKIDETLEKLGVPMDYSSIFLDSVRIVIYWTILVLIINGVNLWNIFEKFDTMTAIILVLIFHHLVHANNVSSMHFWMSIRLMEQRFKKINEILLDIVEGEMNERQMNKNGRWPPTLMSIDIRDKSLHRLATHQSNTKETLRILKRVHLELGLLCQEIMKIFGIQIAMALASSFIVATAFIFGFYILSFNANIPTMTKLRSLLLLAVRLGNLCIKVFFLNNCCARTTIEVCYSIKYSINDNYLYLLIRLY</sequence>
<dbReference type="GO" id="GO:0005886">
    <property type="term" value="C:plasma membrane"/>
    <property type="evidence" value="ECO:0007669"/>
    <property type="project" value="UniProtKB-SubCell"/>
</dbReference>
<feature type="transmembrane region" description="Helical" evidence="6">
    <location>
        <begin position="273"/>
        <end position="294"/>
    </location>
</feature>
<keyword evidence="6" id="KW-0807">Transducer</keyword>
<evidence type="ECO:0000256" key="1">
    <source>
        <dbReference type="ARBA" id="ARBA00004651"/>
    </source>
</evidence>
<feature type="transmembrane region" description="Helical" evidence="6">
    <location>
        <begin position="43"/>
        <end position="69"/>
    </location>
</feature>
<keyword evidence="2 6" id="KW-1003">Cell membrane</keyword>
<keyword evidence="4 6" id="KW-1133">Transmembrane helix</keyword>
<name>A0A346TLL6_9HYME</name>
<keyword evidence="6 7" id="KW-0675">Receptor</keyword>
<feature type="transmembrane region" description="Helical" evidence="6">
    <location>
        <begin position="160"/>
        <end position="185"/>
    </location>
</feature>
<feature type="transmembrane region" description="Helical" evidence="6">
    <location>
        <begin position="13"/>
        <end position="31"/>
    </location>
</feature>
<dbReference type="GO" id="GO:0050909">
    <property type="term" value="P:sensory perception of taste"/>
    <property type="evidence" value="ECO:0007669"/>
    <property type="project" value="InterPro"/>
</dbReference>
<keyword evidence="3 6" id="KW-0812">Transmembrane</keyword>
<dbReference type="AlphaFoldDB" id="A0A346TLL6"/>
<evidence type="ECO:0000313" key="7">
    <source>
        <dbReference type="EMBL" id="AXU39966.1"/>
    </source>
</evidence>
<proteinExistence type="evidence at transcript level"/>
<evidence type="ECO:0000256" key="3">
    <source>
        <dbReference type="ARBA" id="ARBA00022692"/>
    </source>
</evidence>
<evidence type="ECO:0000256" key="2">
    <source>
        <dbReference type="ARBA" id="ARBA00022475"/>
    </source>
</evidence>
<dbReference type="GO" id="GO:0007165">
    <property type="term" value="P:signal transduction"/>
    <property type="evidence" value="ECO:0007669"/>
    <property type="project" value="UniProtKB-KW"/>
</dbReference>
<comment type="subcellular location">
    <subcellularLocation>
        <location evidence="1 6">Cell membrane</location>
        <topology evidence="1 6">Multi-pass membrane protein</topology>
    </subcellularLocation>
</comment>
<evidence type="ECO:0000256" key="6">
    <source>
        <dbReference type="RuleBase" id="RU363108"/>
    </source>
</evidence>
<comment type="similarity">
    <text evidence="6">Belongs to the insect chemoreceptor superfamily. Gustatory receptor (GR) family.</text>
</comment>
<comment type="caution">
    <text evidence="6">Lacks conserved residue(s) required for the propagation of feature annotation.</text>
</comment>
<evidence type="ECO:0000256" key="4">
    <source>
        <dbReference type="ARBA" id="ARBA00022989"/>
    </source>
</evidence>
<dbReference type="EMBL" id="MF685374">
    <property type="protein sequence ID" value="AXU39966.1"/>
    <property type="molecule type" value="mRNA"/>
</dbReference>
<protein>
    <recommendedName>
        <fullName evidence="6">Gustatory receptor</fullName>
    </recommendedName>
</protein>
<keyword evidence="5 6" id="KW-0472">Membrane</keyword>
<accession>A0A346TLL6</accession>
<comment type="function">
    <text evidence="6">Gustatory receptor which mediates acceptance or avoidance behavior, depending on its substrates.</text>
</comment>
<feature type="transmembrane region" description="Helical" evidence="6">
    <location>
        <begin position="75"/>
        <end position="97"/>
    </location>
</feature>
<dbReference type="InterPro" id="IPR013604">
    <property type="entry name" value="7TM_chemorcpt"/>
</dbReference>
<dbReference type="Pfam" id="PF08395">
    <property type="entry name" value="7tm_7"/>
    <property type="match status" value="1"/>
</dbReference>
<reference evidence="7" key="1">
    <citation type="submission" date="2017-08" db="EMBL/GenBank/DDBJ databases">
        <authorList>
            <person name="de Groot N.N."/>
        </authorList>
    </citation>
    <scope>NUCLEOTIDE SEQUENCE</scope>
</reference>
<feature type="transmembrane region" description="Helical" evidence="6">
    <location>
        <begin position="134"/>
        <end position="154"/>
    </location>
</feature>
<evidence type="ECO:0000256" key="5">
    <source>
        <dbReference type="ARBA" id="ARBA00023136"/>
    </source>
</evidence>